<evidence type="ECO:0000256" key="1">
    <source>
        <dbReference type="ARBA" id="ARBA00005254"/>
    </source>
</evidence>
<dbReference type="InterPro" id="IPR029045">
    <property type="entry name" value="ClpP/crotonase-like_dom_sf"/>
</dbReference>
<organism evidence="4 5">
    <name type="scientific">Actinomadura algeriensis</name>
    <dbReference type="NCBI Taxonomy" id="1679523"/>
    <lineage>
        <taxon>Bacteria</taxon>
        <taxon>Bacillati</taxon>
        <taxon>Actinomycetota</taxon>
        <taxon>Actinomycetes</taxon>
        <taxon>Streptosporangiales</taxon>
        <taxon>Thermomonosporaceae</taxon>
        <taxon>Actinomadura</taxon>
    </lineage>
</organism>
<evidence type="ECO:0000256" key="3">
    <source>
        <dbReference type="SAM" id="MobiDB-lite"/>
    </source>
</evidence>
<evidence type="ECO:0000313" key="5">
    <source>
        <dbReference type="Proteomes" id="UP000627838"/>
    </source>
</evidence>
<dbReference type="CDD" id="cd06558">
    <property type="entry name" value="crotonase-like"/>
    <property type="match status" value="1"/>
</dbReference>
<dbReference type="EMBL" id="JADBDZ010000001">
    <property type="protein sequence ID" value="MBE1536830.1"/>
    <property type="molecule type" value="Genomic_DNA"/>
</dbReference>
<comment type="similarity">
    <text evidence="1 2">Belongs to the enoyl-CoA hydratase/isomerase family.</text>
</comment>
<dbReference type="PANTHER" id="PTHR43802">
    <property type="entry name" value="ENOYL-COA HYDRATASE"/>
    <property type="match status" value="1"/>
</dbReference>
<dbReference type="Gene3D" id="3.90.226.10">
    <property type="entry name" value="2-enoyl-CoA Hydratase, Chain A, domain 1"/>
    <property type="match status" value="1"/>
</dbReference>
<dbReference type="PROSITE" id="PS00166">
    <property type="entry name" value="ENOYL_COA_HYDRATASE"/>
    <property type="match status" value="1"/>
</dbReference>
<keyword evidence="5" id="KW-1185">Reference proteome</keyword>
<dbReference type="EC" id="5.3.3.18" evidence="4"/>
<accession>A0ABR9K1V5</accession>
<feature type="compositionally biased region" description="Basic and acidic residues" evidence="3">
    <location>
        <begin position="245"/>
        <end position="255"/>
    </location>
</feature>
<reference evidence="4 5" key="1">
    <citation type="submission" date="2020-10" db="EMBL/GenBank/DDBJ databases">
        <title>Sequencing the genomes of 1000 actinobacteria strains.</title>
        <authorList>
            <person name="Klenk H.-P."/>
        </authorList>
    </citation>
    <scope>NUCLEOTIDE SEQUENCE [LARGE SCALE GENOMIC DNA]</scope>
    <source>
        <strain evidence="4 5">DSM 46744</strain>
    </source>
</reference>
<dbReference type="Proteomes" id="UP000627838">
    <property type="component" value="Unassembled WGS sequence"/>
</dbReference>
<keyword evidence="4" id="KW-0413">Isomerase</keyword>
<dbReference type="GO" id="GO:0016853">
    <property type="term" value="F:isomerase activity"/>
    <property type="evidence" value="ECO:0007669"/>
    <property type="project" value="UniProtKB-KW"/>
</dbReference>
<gene>
    <name evidence="4" type="ORF">H4W34_006663</name>
</gene>
<comment type="caution">
    <text evidence="4">The sequence shown here is derived from an EMBL/GenBank/DDBJ whole genome shotgun (WGS) entry which is preliminary data.</text>
</comment>
<sequence>MKQESSPGDEVRLAFEGPVATITIDRPAVRNAMDRDAWTVLAGHLEAVTRSDARVLVLAGAGGHFCAGADTSARRHADLHPLDRLGHVTAPLVALQELPIPVVAKVDGPAVGAGLSLALAADLVVATTRSRFGTAFARRGLSLDTGSSWLLPRVVGLQTAKRLAYLAETLDAEEARRLGLVTWLVPPGEVDAFTADLALRLAAAPPVAVRLDKELLGRSHERSFREAVAAENIAQVVNVGTDSPTAREAHARGERPVFTGRWRGRPVPSDQGDT</sequence>
<proteinExistence type="inferred from homology"/>
<dbReference type="InterPro" id="IPR018376">
    <property type="entry name" value="Enoyl-CoA_hyd/isom_CS"/>
</dbReference>
<name>A0ABR9K1V5_9ACTN</name>
<dbReference type="SUPFAM" id="SSF52096">
    <property type="entry name" value="ClpP/crotonase"/>
    <property type="match status" value="1"/>
</dbReference>
<evidence type="ECO:0000313" key="4">
    <source>
        <dbReference type="EMBL" id="MBE1536830.1"/>
    </source>
</evidence>
<evidence type="ECO:0000256" key="2">
    <source>
        <dbReference type="RuleBase" id="RU003707"/>
    </source>
</evidence>
<dbReference type="PANTHER" id="PTHR43802:SF1">
    <property type="entry name" value="IP11341P-RELATED"/>
    <property type="match status" value="1"/>
</dbReference>
<feature type="region of interest" description="Disordered" evidence="3">
    <location>
        <begin position="245"/>
        <end position="274"/>
    </location>
</feature>
<dbReference type="InterPro" id="IPR001753">
    <property type="entry name" value="Enoyl-CoA_hydra/iso"/>
</dbReference>
<dbReference type="RefSeq" id="WP_318784479.1">
    <property type="nucleotide sequence ID" value="NZ_JADBDZ010000001.1"/>
</dbReference>
<protein>
    <submittedName>
        <fullName evidence="4">2-(1,2-epoxy-1,2-dihydrophenyl)acetyl-CoA isomerase</fullName>
        <ecNumber evidence="4">5.3.3.18</ecNumber>
    </submittedName>
</protein>
<dbReference type="Pfam" id="PF00378">
    <property type="entry name" value="ECH_1"/>
    <property type="match status" value="1"/>
</dbReference>